<dbReference type="AlphaFoldDB" id="A0A0F9FZN5"/>
<dbReference type="EMBL" id="LAZR01019616">
    <property type="protein sequence ID" value="KKL91879.1"/>
    <property type="molecule type" value="Genomic_DNA"/>
</dbReference>
<gene>
    <name evidence="1" type="ORF">LCGC14_1890320</name>
</gene>
<accession>A0A0F9FZN5</accession>
<name>A0A0F9FZN5_9ZZZZ</name>
<protein>
    <submittedName>
        <fullName evidence="1">Uncharacterized protein</fullName>
    </submittedName>
</protein>
<evidence type="ECO:0000313" key="1">
    <source>
        <dbReference type="EMBL" id="KKL91879.1"/>
    </source>
</evidence>
<reference evidence="1" key="1">
    <citation type="journal article" date="2015" name="Nature">
        <title>Complex archaea that bridge the gap between prokaryotes and eukaryotes.</title>
        <authorList>
            <person name="Spang A."/>
            <person name="Saw J.H."/>
            <person name="Jorgensen S.L."/>
            <person name="Zaremba-Niedzwiedzka K."/>
            <person name="Martijn J."/>
            <person name="Lind A.E."/>
            <person name="van Eijk R."/>
            <person name="Schleper C."/>
            <person name="Guy L."/>
            <person name="Ettema T.J."/>
        </authorList>
    </citation>
    <scope>NUCLEOTIDE SEQUENCE</scope>
</reference>
<comment type="caution">
    <text evidence="1">The sequence shown here is derived from an EMBL/GenBank/DDBJ whole genome shotgun (WGS) entry which is preliminary data.</text>
</comment>
<organism evidence="1">
    <name type="scientific">marine sediment metagenome</name>
    <dbReference type="NCBI Taxonomy" id="412755"/>
    <lineage>
        <taxon>unclassified sequences</taxon>
        <taxon>metagenomes</taxon>
        <taxon>ecological metagenomes</taxon>
    </lineage>
</organism>
<sequence length="83" mass="9245">MPCLPILERMSTGKLRRVGFVCVPNEPVAVEFNGRTYRFVWTAASGWIAANLDGSGRLSRVPIGAWEAIERVERPDGQTRKEA</sequence>
<proteinExistence type="predicted"/>